<name>F5T0S8_9GAMM</name>
<evidence type="ECO:0000256" key="7">
    <source>
        <dbReference type="ARBA" id="ARBA00023235"/>
    </source>
</evidence>
<keyword evidence="7" id="KW-0413">Isomerase</keyword>
<dbReference type="STRING" id="1026882.MAMP_00190"/>
<dbReference type="EMBL" id="AFIG01000002">
    <property type="protein sequence ID" value="EGL53897.1"/>
    <property type="molecule type" value="Genomic_DNA"/>
</dbReference>
<evidence type="ECO:0000256" key="5">
    <source>
        <dbReference type="ARBA" id="ARBA00022989"/>
    </source>
</evidence>
<reference evidence="10 11" key="1">
    <citation type="journal article" date="2011" name="J. Bacteriol.">
        <title>Draft genome sequence of Methylophaga aminisulfidivorans MP T.</title>
        <authorList>
            <person name="Han G.H."/>
            <person name="Kim W."/>
            <person name="Chun J."/>
            <person name="Kim S.W."/>
        </authorList>
    </citation>
    <scope>NUCLEOTIDE SEQUENCE [LARGE SCALE GENOMIC DNA]</scope>
    <source>
        <strain evidence="11">MP(T)</strain>
    </source>
</reference>
<evidence type="ECO:0000256" key="3">
    <source>
        <dbReference type="ARBA" id="ARBA00022692"/>
    </source>
</evidence>
<dbReference type="AlphaFoldDB" id="F5T0S8"/>
<feature type="transmembrane region" description="Helical" evidence="8">
    <location>
        <begin position="196"/>
        <end position="216"/>
    </location>
</feature>
<feature type="domain" description="Lycopene cyclase" evidence="9">
    <location>
        <begin position="131"/>
        <end position="223"/>
    </location>
</feature>
<dbReference type="GO" id="GO:0045436">
    <property type="term" value="F:lycopene beta cyclase activity"/>
    <property type="evidence" value="ECO:0007669"/>
    <property type="project" value="UniProtKB-ARBA"/>
</dbReference>
<dbReference type="eggNOG" id="ENOG502Z9F0">
    <property type="taxonomic scope" value="Bacteria"/>
</dbReference>
<comment type="caution">
    <text evidence="10">The sequence shown here is derived from an EMBL/GenBank/DDBJ whole genome shotgun (WGS) entry which is preliminary data.</text>
</comment>
<evidence type="ECO:0000256" key="2">
    <source>
        <dbReference type="ARBA" id="ARBA00004829"/>
    </source>
</evidence>
<evidence type="ECO:0000256" key="1">
    <source>
        <dbReference type="ARBA" id="ARBA00004141"/>
    </source>
</evidence>
<comment type="pathway">
    <text evidence="2">Carotenoid biosynthesis.</text>
</comment>
<organism evidence="10 11">
    <name type="scientific">Methylophaga aminisulfidivorans MP</name>
    <dbReference type="NCBI Taxonomy" id="1026882"/>
    <lineage>
        <taxon>Bacteria</taxon>
        <taxon>Pseudomonadati</taxon>
        <taxon>Pseudomonadota</taxon>
        <taxon>Gammaproteobacteria</taxon>
        <taxon>Thiotrichales</taxon>
        <taxon>Piscirickettsiaceae</taxon>
        <taxon>Methylophaga</taxon>
    </lineage>
</organism>
<feature type="transmembrane region" description="Helical" evidence="8">
    <location>
        <begin position="6"/>
        <end position="24"/>
    </location>
</feature>
<keyword evidence="3 8" id="KW-0812">Transmembrane</keyword>
<dbReference type="Proteomes" id="UP000003544">
    <property type="component" value="Unassembled WGS sequence"/>
</dbReference>
<comment type="subcellular location">
    <subcellularLocation>
        <location evidence="1">Membrane</location>
        <topology evidence="1">Multi-pass membrane protein</topology>
    </subcellularLocation>
</comment>
<dbReference type="InterPro" id="IPR017825">
    <property type="entry name" value="Lycopene_cyclase_dom"/>
</dbReference>
<keyword evidence="5 8" id="KW-1133">Transmembrane helix</keyword>
<dbReference type="Pfam" id="PF18916">
    <property type="entry name" value="Lycopene_cyc"/>
    <property type="match status" value="1"/>
</dbReference>
<feature type="transmembrane region" description="Helical" evidence="8">
    <location>
        <begin position="133"/>
        <end position="150"/>
    </location>
</feature>
<gene>
    <name evidence="10" type="ORF">MAMP_00190</name>
</gene>
<keyword evidence="11" id="KW-1185">Reference proteome</keyword>
<dbReference type="GO" id="GO:0016872">
    <property type="term" value="F:intramolecular lyase activity"/>
    <property type="evidence" value="ECO:0007669"/>
    <property type="project" value="InterPro"/>
</dbReference>
<sequence length="230" mass="26074">MDEQYVWLVWSLAFLIPWLAVYLITPTYRSVMLKASSITMLFGFTEPLFVPDYWSPPSMFNLALKTGFDIESLIFCFGIGGIGAVAYNVITGQKLQTMPLAIRLSKRHAHHILAVTTPFILFPILMLWEWNPIYPAIIAMVAGGIANSLCRTDLALKSIWGSALFLIYYSVFVLGLESLSPGYIERVWNLDALSGLFVLHIPIEELLFAASFGYYWTGLYEHLTWKETVE</sequence>
<evidence type="ECO:0000256" key="8">
    <source>
        <dbReference type="SAM" id="Phobius"/>
    </source>
</evidence>
<evidence type="ECO:0000313" key="10">
    <source>
        <dbReference type="EMBL" id="EGL53897.1"/>
    </source>
</evidence>
<evidence type="ECO:0000259" key="9">
    <source>
        <dbReference type="Pfam" id="PF18916"/>
    </source>
</evidence>
<accession>F5T0S8</accession>
<feature type="transmembrane region" description="Helical" evidence="8">
    <location>
        <begin position="111"/>
        <end position="127"/>
    </location>
</feature>
<evidence type="ECO:0000256" key="6">
    <source>
        <dbReference type="ARBA" id="ARBA00023136"/>
    </source>
</evidence>
<feature type="transmembrane region" description="Helical" evidence="8">
    <location>
        <begin position="70"/>
        <end position="90"/>
    </location>
</feature>
<evidence type="ECO:0000256" key="4">
    <source>
        <dbReference type="ARBA" id="ARBA00022746"/>
    </source>
</evidence>
<feature type="transmembrane region" description="Helical" evidence="8">
    <location>
        <begin position="159"/>
        <end position="176"/>
    </location>
</feature>
<dbReference type="GO" id="GO:0016117">
    <property type="term" value="P:carotenoid biosynthetic process"/>
    <property type="evidence" value="ECO:0007669"/>
    <property type="project" value="UniProtKB-KW"/>
</dbReference>
<dbReference type="OrthoDB" id="326714at2"/>
<protein>
    <recommendedName>
        <fullName evidence="9">Lycopene cyclase domain-containing protein</fullName>
    </recommendedName>
</protein>
<dbReference type="RefSeq" id="WP_007146145.1">
    <property type="nucleotide sequence ID" value="NZ_AFIG01000002.1"/>
</dbReference>
<keyword evidence="6 8" id="KW-0472">Membrane</keyword>
<dbReference type="GO" id="GO:0016020">
    <property type="term" value="C:membrane"/>
    <property type="evidence" value="ECO:0007669"/>
    <property type="project" value="UniProtKB-SubCell"/>
</dbReference>
<keyword evidence="4" id="KW-0125">Carotenoid biosynthesis</keyword>
<proteinExistence type="predicted"/>
<evidence type="ECO:0000313" key="11">
    <source>
        <dbReference type="Proteomes" id="UP000003544"/>
    </source>
</evidence>